<accession>A0A171KSF6</accession>
<evidence type="ECO:0000313" key="1">
    <source>
        <dbReference type="EMBL" id="KKO71823.1"/>
    </source>
</evidence>
<evidence type="ECO:0000313" key="2">
    <source>
        <dbReference type="Proteomes" id="UP000078084"/>
    </source>
</evidence>
<keyword evidence="2" id="KW-1185">Reference proteome</keyword>
<dbReference type="STRING" id="206506.AAV32_09610"/>
<organism evidence="1 2">
    <name type="scientific">Kerstersia gyiorum</name>
    <dbReference type="NCBI Taxonomy" id="206506"/>
    <lineage>
        <taxon>Bacteria</taxon>
        <taxon>Pseudomonadati</taxon>
        <taxon>Pseudomonadota</taxon>
        <taxon>Betaproteobacteria</taxon>
        <taxon>Burkholderiales</taxon>
        <taxon>Alcaligenaceae</taxon>
        <taxon>Kerstersia</taxon>
    </lineage>
</organism>
<dbReference type="Proteomes" id="UP000078084">
    <property type="component" value="Unassembled WGS sequence"/>
</dbReference>
<gene>
    <name evidence="1" type="ORF">AAV32_09610</name>
</gene>
<dbReference type="EMBL" id="LBNE01000005">
    <property type="protein sequence ID" value="KKO71823.1"/>
    <property type="molecule type" value="Genomic_DNA"/>
</dbReference>
<sequence>MTCHYTNTHWRDALYNAVRATNGGVDAAATFLTTRRDRAMHPQSLGRKLRGGDSLDIELALLLAEYVRIDADARPQANTWLLSLCAQEGLHVDDVPPAPAGGWACEAKALQAKFLELAAVMGEVAAATAQTTADSKIEQHEADVLVPKLREIRVMSHRMERNVMRAVAKDSDK</sequence>
<protein>
    <submittedName>
        <fullName evidence="1">Uncharacterized protein</fullName>
    </submittedName>
</protein>
<reference evidence="1 2" key="1">
    <citation type="submission" date="2015-04" db="EMBL/GenBank/DDBJ databases">
        <title>Genome sequence of Kerstersia gyiorum CG1.</title>
        <authorList>
            <person name="Greninger A.L."/>
            <person name="Kozyreva V."/>
            <person name="Chaturvedi V."/>
        </authorList>
    </citation>
    <scope>NUCLEOTIDE SEQUENCE [LARGE SCALE GENOMIC DNA]</scope>
    <source>
        <strain evidence="1 2">CG1</strain>
    </source>
</reference>
<comment type="caution">
    <text evidence="1">The sequence shown here is derived from an EMBL/GenBank/DDBJ whole genome shotgun (WGS) entry which is preliminary data.</text>
</comment>
<name>A0A171KSF6_9BURK</name>
<proteinExistence type="predicted"/>
<dbReference type="AlphaFoldDB" id="A0A171KSF6"/>